<accession>A0A915JSJ6</accession>
<reference evidence="3" key="1">
    <citation type="submission" date="2022-11" db="UniProtKB">
        <authorList>
            <consortium name="WormBaseParasite"/>
        </authorList>
    </citation>
    <scope>IDENTIFICATION</scope>
</reference>
<keyword evidence="2" id="KW-1185">Reference proteome</keyword>
<feature type="region of interest" description="Disordered" evidence="1">
    <location>
        <begin position="41"/>
        <end position="68"/>
    </location>
</feature>
<sequence>MPEEKKKPKLINVKVHLNFDPGFGNAIRLLFPEPLKSIYDSQSSLSTTTSTTPSATINPTKSDKDITSSYTESICDSPVTGGAVSASSPQPLNRSAAGGVPSSNSQQEGSLSSYKPVVTHISDTTASSTIVAGTRTTSTTRDGSLKSAAKTLSDTPKCPGVSEETRRQLERLFDVESCKMSAISEVDQCLSSASTPHPTYDLGANNREIFGLREVELQKMSIAPLNVKKTVGNLTAEKLSNVENRSDNGLTASQPPVPTSIDNIIKQFQIRQASWEIRIGTDVETGYSVNKKINGERKPDEKN</sequence>
<organism evidence="2 3">
    <name type="scientific">Romanomermis culicivorax</name>
    <name type="common">Nematode worm</name>
    <dbReference type="NCBI Taxonomy" id="13658"/>
    <lineage>
        <taxon>Eukaryota</taxon>
        <taxon>Metazoa</taxon>
        <taxon>Ecdysozoa</taxon>
        <taxon>Nematoda</taxon>
        <taxon>Enoplea</taxon>
        <taxon>Dorylaimia</taxon>
        <taxon>Mermithida</taxon>
        <taxon>Mermithoidea</taxon>
        <taxon>Mermithidae</taxon>
        <taxon>Romanomermis</taxon>
    </lineage>
</organism>
<dbReference type="AlphaFoldDB" id="A0A915JSJ6"/>
<proteinExistence type="predicted"/>
<name>A0A915JSJ6_ROMCU</name>
<dbReference type="WBParaSite" id="nRc.2.0.1.t28827-RA">
    <property type="protein sequence ID" value="nRc.2.0.1.t28827-RA"/>
    <property type="gene ID" value="nRc.2.0.1.g28827"/>
</dbReference>
<dbReference type="Proteomes" id="UP000887565">
    <property type="component" value="Unplaced"/>
</dbReference>
<evidence type="ECO:0000313" key="3">
    <source>
        <dbReference type="WBParaSite" id="nRc.2.0.1.t28827-RA"/>
    </source>
</evidence>
<protein>
    <submittedName>
        <fullName evidence="3">Uncharacterized protein</fullName>
    </submittedName>
</protein>
<evidence type="ECO:0000313" key="2">
    <source>
        <dbReference type="Proteomes" id="UP000887565"/>
    </source>
</evidence>
<evidence type="ECO:0000256" key="1">
    <source>
        <dbReference type="SAM" id="MobiDB-lite"/>
    </source>
</evidence>
<feature type="region of interest" description="Disordered" evidence="1">
    <location>
        <begin position="135"/>
        <end position="163"/>
    </location>
</feature>
<feature type="compositionally biased region" description="Low complexity" evidence="1">
    <location>
        <begin position="41"/>
        <end position="56"/>
    </location>
</feature>
<feature type="compositionally biased region" description="Low complexity" evidence="1">
    <location>
        <begin position="102"/>
        <end position="113"/>
    </location>
</feature>
<feature type="region of interest" description="Disordered" evidence="1">
    <location>
        <begin position="80"/>
        <end position="113"/>
    </location>
</feature>